<evidence type="ECO:0000313" key="1">
    <source>
        <dbReference type="EMBL" id="MBK1871302.1"/>
    </source>
</evidence>
<dbReference type="Proteomes" id="UP000616151">
    <property type="component" value="Unassembled WGS sequence"/>
</dbReference>
<proteinExistence type="predicted"/>
<dbReference type="EMBL" id="JAENHL010000008">
    <property type="protein sequence ID" value="MBK1871302.1"/>
    <property type="molecule type" value="Genomic_DNA"/>
</dbReference>
<sequence>MTAAPILVFENVVKRYGALTALAGVSLTLHRGEVVCLIGPSGSGKSTLLRCANALDPLDQGRISFDGHEVRSSEASVRLVRQRMGMVFQNFELFPHLTVLRNVTIGPTTVLKLGQAEADARARKLLAKVGLADKETSHPSALSGGQQQRVAIARALAMEPALMLFDEPTSALDPETIGEVLSVMKTLADEGMTMLVVTHEMDFARRVANRVAVFDKGRVIEEGTPQEIFTAPKVPRTRDFLSHLGWHGESK</sequence>
<name>A0ACC5RFA6_9HYPH</name>
<comment type="caution">
    <text evidence="1">The sequence shown here is derived from an EMBL/GenBank/DDBJ whole genome shotgun (WGS) entry which is preliminary data.</text>
</comment>
<reference evidence="1" key="1">
    <citation type="submission" date="2021-01" db="EMBL/GenBank/DDBJ databases">
        <authorList>
            <person name="Sun Q."/>
        </authorList>
    </citation>
    <scope>NUCLEOTIDE SEQUENCE</scope>
    <source>
        <strain evidence="1">YIM B02566</strain>
    </source>
</reference>
<keyword evidence="2" id="KW-1185">Reference proteome</keyword>
<organism evidence="1 2">
    <name type="scientific">Taklimakanibacter albus</name>
    <dbReference type="NCBI Taxonomy" id="2800327"/>
    <lineage>
        <taxon>Bacteria</taxon>
        <taxon>Pseudomonadati</taxon>
        <taxon>Pseudomonadota</taxon>
        <taxon>Alphaproteobacteria</taxon>
        <taxon>Hyphomicrobiales</taxon>
        <taxon>Aestuariivirgaceae</taxon>
        <taxon>Taklimakanibacter</taxon>
    </lineage>
</organism>
<evidence type="ECO:0000313" key="2">
    <source>
        <dbReference type="Proteomes" id="UP000616151"/>
    </source>
</evidence>
<gene>
    <name evidence="1" type="ORF">JHL16_33355</name>
</gene>
<accession>A0ACC5RFA6</accession>
<keyword evidence="1" id="KW-0547">Nucleotide-binding</keyword>
<protein>
    <submittedName>
        <fullName evidence="1">Amino acid ABC transporter ATP-binding protein</fullName>
    </submittedName>
</protein>
<keyword evidence="1" id="KW-0067">ATP-binding</keyword>